<evidence type="ECO:0000313" key="7">
    <source>
        <dbReference type="EMBL" id="HIP57408.1"/>
    </source>
</evidence>
<dbReference type="PANTHER" id="PTHR21568">
    <property type="entry name" value="TRNA PSEUDOURIDINE SYNTHASE PUS10"/>
    <property type="match status" value="1"/>
</dbReference>
<dbReference type="Pfam" id="PF21238">
    <property type="entry name" value="Pus10_C"/>
    <property type="match status" value="1"/>
</dbReference>
<organism evidence="7 8">
    <name type="scientific">Ignisphaera aggregans</name>
    <dbReference type="NCBI Taxonomy" id="334771"/>
    <lineage>
        <taxon>Archaea</taxon>
        <taxon>Thermoproteota</taxon>
        <taxon>Thermoprotei</taxon>
        <taxon>Desulfurococcales</taxon>
        <taxon>Desulfurococcaceae</taxon>
        <taxon>Ignisphaera</taxon>
    </lineage>
</organism>
<keyword evidence="4 7" id="KW-0413">Isomerase</keyword>
<dbReference type="InterPro" id="IPR020103">
    <property type="entry name" value="PsdUridine_synth_cat_dom_sf"/>
</dbReference>
<dbReference type="Gene3D" id="3.30.70.2510">
    <property type="match status" value="1"/>
</dbReference>
<evidence type="ECO:0000256" key="2">
    <source>
        <dbReference type="ARBA" id="ARBA00012787"/>
    </source>
</evidence>
<sequence length="401" mass="46499">MELIDIIIKLLSKYYLCDRCLGRLFAQLGRGFSNADRGYALKMATLMEIHRRISEGESVTNYLSVLHNLLPYSQHIIRAFGIDIHVADRRCAICENAMDELIVEYAQKVADLVVRESISSFLIGVKPPSKMVENEKRIVNEFGLRFWESIRSELKREIGKRVKELTGVEPNFVDPDVIFVLDIENSSIHMEIPSILILGTYWKLGRRISQVPWISKSGKKKYPLSIEEVLQRAAEIANAERAIFHGAGREDVDVRMLGSGRPFVLELYRPRKRHIDLALLEKEINNASPWVRVSLFMRVRRDVVSKLKSSTSRGYKVYRALIITRDNVSEHDLKRLEEFFHNRVIAQWTPTRVLRRRKNLLRRRRVLEVRTLKISDRLFEALIKCEGGLYVKELVSGDQGR</sequence>
<evidence type="ECO:0000259" key="6">
    <source>
        <dbReference type="Pfam" id="PF22023"/>
    </source>
</evidence>
<feature type="domain" description="Pus10-like C-terminal" evidence="5">
    <location>
        <begin position="197"/>
        <end position="401"/>
    </location>
</feature>
<comment type="caution">
    <text evidence="7">The sequence shown here is derived from an EMBL/GenBank/DDBJ whole genome shotgun (WGS) entry which is preliminary data.</text>
</comment>
<dbReference type="EC" id="5.4.99.25" evidence="2"/>
<dbReference type="AlphaFoldDB" id="A0A832YY95"/>
<dbReference type="InterPro" id="IPR055174">
    <property type="entry name" value="Pus10_THUMP_arc"/>
</dbReference>
<reference evidence="7" key="1">
    <citation type="journal article" date="2020" name="ISME J.">
        <title>Gammaproteobacteria mediating utilization of methyl-, sulfur- and petroleum organic compounds in deep ocean hydrothermal plumes.</title>
        <authorList>
            <person name="Zhou Z."/>
            <person name="Liu Y."/>
            <person name="Pan J."/>
            <person name="Cron B.R."/>
            <person name="Toner B.M."/>
            <person name="Anantharaman K."/>
            <person name="Breier J.A."/>
            <person name="Dick G.J."/>
            <person name="Li M."/>
        </authorList>
    </citation>
    <scope>NUCLEOTIDE SEQUENCE</scope>
    <source>
        <strain evidence="7">SZUA-1435</strain>
    </source>
</reference>
<protein>
    <recommendedName>
        <fullName evidence="2">tRNA pseudouridine(55) synthase</fullName>
        <ecNumber evidence="2">5.4.99.25</ecNumber>
    </recommendedName>
</protein>
<gene>
    <name evidence="7" type="ORF">EYH02_05010</name>
</gene>
<dbReference type="Gene3D" id="3.30.70.3190">
    <property type="match status" value="1"/>
</dbReference>
<dbReference type="GO" id="GO:0003723">
    <property type="term" value="F:RNA binding"/>
    <property type="evidence" value="ECO:0007669"/>
    <property type="project" value="InterPro"/>
</dbReference>
<evidence type="ECO:0000256" key="4">
    <source>
        <dbReference type="ARBA" id="ARBA00023235"/>
    </source>
</evidence>
<proteinExistence type="inferred from homology"/>
<accession>A0A832YY95</accession>
<dbReference type="GO" id="GO:0160148">
    <property type="term" value="F:tRNA pseudouridine(55) synthase activity"/>
    <property type="evidence" value="ECO:0007669"/>
    <property type="project" value="UniProtKB-EC"/>
</dbReference>
<dbReference type="Pfam" id="PF22023">
    <property type="entry name" value="Pus10_THUMP_arc"/>
    <property type="match status" value="1"/>
</dbReference>
<comment type="similarity">
    <text evidence="1">Belongs to the pseudouridine synthase Pus10 family.</text>
</comment>
<dbReference type="Proteomes" id="UP000605805">
    <property type="component" value="Unassembled WGS sequence"/>
</dbReference>
<evidence type="ECO:0000256" key="1">
    <source>
        <dbReference type="ARBA" id="ARBA00009652"/>
    </source>
</evidence>
<dbReference type="InterPro" id="IPR048741">
    <property type="entry name" value="Pus10-like_C"/>
</dbReference>
<evidence type="ECO:0000313" key="8">
    <source>
        <dbReference type="Proteomes" id="UP000605805"/>
    </source>
</evidence>
<keyword evidence="3" id="KW-0819">tRNA processing</keyword>
<dbReference type="EMBL" id="DQTV01000094">
    <property type="protein sequence ID" value="HIP57408.1"/>
    <property type="molecule type" value="Genomic_DNA"/>
</dbReference>
<dbReference type="InterPro" id="IPR039894">
    <property type="entry name" value="Pus10-like"/>
</dbReference>
<feature type="domain" description="Pus10 THUMP" evidence="6">
    <location>
        <begin position="105"/>
        <end position="182"/>
    </location>
</feature>
<dbReference type="PANTHER" id="PTHR21568:SF0">
    <property type="entry name" value="TRNA PSEUDOURIDINE SYNTHASE PUS10"/>
    <property type="match status" value="1"/>
</dbReference>
<feature type="non-terminal residue" evidence="7">
    <location>
        <position position="401"/>
    </location>
</feature>
<evidence type="ECO:0000259" key="5">
    <source>
        <dbReference type="Pfam" id="PF21238"/>
    </source>
</evidence>
<evidence type="ECO:0000256" key="3">
    <source>
        <dbReference type="ARBA" id="ARBA00022694"/>
    </source>
</evidence>
<dbReference type="SUPFAM" id="SSF55120">
    <property type="entry name" value="Pseudouridine synthase"/>
    <property type="match status" value="1"/>
</dbReference>
<dbReference type="NCBIfam" id="TIGR01213">
    <property type="entry name" value="pseudo_Pus10arc"/>
    <property type="match status" value="1"/>
</dbReference>
<name>A0A832YY95_9CREN</name>
<dbReference type="FunFam" id="3.30.70.2510:FF:000001">
    <property type="entry name" value="tRNA pseudouridine synthase Pus10"/>
    <property type="match status" value="1"/>
</dbReference>
<dbReference type="GO" id="GO:0031119">
    <property type="term" value="P:tRNA pseudouridine synthesis"/>
    <property type="evidence" value="ECO:0007669"/>
    <property type="project" value="TreeGrafter"/>
</dbReference>